<dbReference type="SUPFAM" id="SSF47616">
    <property type="entry name" value="GST C-terminal domain-like"/>
    <property type="match status" value="1"/>
</dbReference>
<evidence type="ECO:0000313" key="4">
    <source>
        <dbReference type="EMBL" id="WZN58925.1"/>
    </source>
</evidence>
<dbReference type="Proteomes" id="UP001472866">
    <property type="component" value="Chromosome 01"/>
</dbReference>
<dbReference type="NCBIfam" id="NF007702">
    <property type="entry name" value="PRK10387.1"/>
    <property type="match status" value="1"/>
</dbReference>
<organism evidence="4 5">
    <name type="scientific">Chloropicon roscoffensis</name>
    <dbReference type="NCBI Taxonomy" id="1461544"/>
    <lineage>
        <taxon>Eukaryota</taxon>
        <taxon>Viridiplantae</taxon>
        <taxon>Chlorophyta</taxon>
        <taxon>Chloropicophyceae</taxon>
        <taxon>Chloropicales</taxon>
        <taxon>Chloropicaceae</taxon>
        <taxon>Chloropicon</taxon>
    </lineage>
</organism>
<dbReference type="SUPFAM" id="SSF52833">
    <property type="entry name" value="Thioredoxin-like"/>
    <property type="match status" value="1"/>
</dbReference>
<dbReference type="InterPro" id="IPR036282">
    <property type="entry name" value="Glutathione-S-Trfase_C_sf"/>
</dbReference>
<dbReference type="Gene3D" id="3.40.30.10">
    <property type="entry name" value="Glutaredoxin"/>
    <property type="match status" value="1"/>
</dbReference>
<dbReference type="Gene3D" id="1.20.1050.10">
    <property type="match status" value="1"/>
</dbReference>
<reference evidence="4 5" key="1">
    <citation type="submission" date="2024-03" db="EMBL/GenBank/DDBJ databases">
        <title>Complete genome sequence of the green alga Chloropicon roscoffensis RCC1871.</title>
        <authorList>
            <person name="Lemieux C."/>
            <person name="Pombert J.-F."/>
            <person name="Otis C."/>
            <person name="Turmel M."/>
        </authorList>
    </citation>
    <scope>NUCLEOTIDE SEQUENCE [LARGE SCALE GENOMIC DNA]</scope>
    <source>
        <strain evidence="4 5">RCC1871</strain>
    </source>
</reference>
<gene>
    <name evidence="4" type="ORF">HKI87_01g04500</name>
</gene>
<feature type="region of interest" description="Disordered" evidence="1">
    <location>
        <begin position="1"/>
        <end position="22"/>
    </location>
</feature>
<evidence type="ECO:0000313" key="5">
    <source>
        <dbReference type="Proteomes" id="UP001472866"/>
    </source>
</evidence>
<evidence type="ECO:0000256" key="1">
    <source>
        <dbReference type="SAM" id="MobiDB-lite"/>
    </source>
</evidence>
<dbReference type="Pfam" id="PF13417">
    <property type="entry name" value="GST_N_3"/>
    <property type="match status" value="1"/>
</dbReference>
<name>A0AAX4NZA3_9CHLO</name>
<dbReference type="InterPro" id="IPR004045">
    <property type="entry name" value="Glutathione_S-Trfase_N"/>
</dbReference>
<evidence type="ECO:0000259" key="2">
    <source>
        <dbReference type="Pfam" id="PF04399"/>
    </source>
</evidence>
<proteinExistence type="predicted"/>
<feature type="domain" description="GST N-terminal" evidence="3">
    <location>
        <begin position="52"/>
        <end position="121"/>
    </location>
</feature>
<dbReference type="InterPro" id="IPR036249">
    <property type="entry name" value="Thioredoxin-like_sf"/>
</dbReference>
<keyword evidence="5" id="KW-1185">Reference proteome</keyword>
<evidence type="ECO:0000259" key="3">
    <source>
        <dbReference type="Pfam" id="PF13417"/>
    </source>
</evidence>
<accession>A0AAX4NZA3</accession>
<dbReference type="EMBL" id="CP151501">
    <property type="protein sequence ID" value="WZN58925.1"/>
    <property type="molecule type" value="Genomic_DNA"/>
</dbReference>
<dbReference type="Pfam" id="PF04399">
    <property type="entry name" value="Glutaredoxin2_C"/>
    <property type="match status" value="1"/>
</dbReference>
<feature type="domain" description="Glutaredoxin 2 C-terminal" evidence="2">
    <location>
        <begin position="202"/>
        <end position="282"/>
    </location>
</feature>
<dbReference type="InterPro" id="IPR007494">
    <property type="entry name" value="Glutaredoxin2_C"/>
</dbReference>
<sequence length="286" mass="31738">MIARGQVTAAGRGSHGIAARAPRGASVRTRAVAVSAVERPPRVVLDDLPIVYAYDHCPYCVRVRLGLGLKNVKHEVVFMANDDVKKPTGLIGKKIAPIFEIPDEKLIMGESMDIVKKVDAEDKYGATGFFADATDRKDIKAWMKSVKDLLRLLHRPRYMSASLPEFQQKDSRDYFVSGHPVPPFDKPEWKAAEFGQEARDKAYAEAMAKTPELIGELNTALVELEKLIYSDVSCSEVGLGYDDIDLWSRLRSVTLVEGAEFQPKTLAYLNNLSEAGDVPLYFGMKC</sequence>
<protein>
    <submittedName>
        <fullName evidence="4">Glutathione S-transferase</fullName>
    </submittedName>
</protein>
<dbReference type="AlphaFoldDB" id="A0AAX4NZA3"/>